<comment type="subunit">
    <text evidence="4 21">The main subunits of complex b-c1 are: cytochrome b, cytochrome c1 and the Rieske protein.</text>
</comment>
<evidence type="ECO:0000256" key="20">
    <source>
        <dbReference type="RuleBase" id="RU004494"/>
    </source>
</evidence>
<dbReference type="Proteomes" id="UP001056381">
    <property type="component" value="Chromosome"/>
</dbReference>
<dbReference type="AlphaFoldDB" id="A0A9Q8X2Y3"/>
<dbReference type="GO" id="GO:0008121">
    <property type="term" value="F:quinol-cytochrome-c reductase activity"/>
    <property type="evidence" value="ECO:0007669"/>
    <property type="project" value="UniProtKB-EC"/>
</dbReference>
<dbReference type="PROSITE" id="PS51318">
    <property type="entry name" value="TAT"/>
    <property type="match status" value="1"/>
</dbReference>
<comment type="cofactor">
    <cofactor evidence="20">
        <name>[2Fe-2S] cluster</name>
        <dbReference type="ChEBI" id="CHEBI:190135"/>
    </cofactor>
    <text evidence="20">Binds 1 [2Fe-2S] cluster per subunit.</text>
</comment>
<keyword evidence="14 20" id="KW-1133">Transmembrane helix</keyword>
<evidence type="ECO:0000256" key="3">
    <source>
        <dbReference type="ARBA" id="ARBA00010651"/>
    </source>
</evidence>
<evidence type="ECO:0000256" key="7">
    <source>
        <dbReference type="ARBA" id="ARBA00022448"/>
    </source>
</evidence>
<evidence type="ECO:0000259" key="22">
    <source>
        <dbReference type="PROSITE" id="PS51296"/>
    </source>
</evidence>
<dbReference type="EC" id="7.1.1.8" evidence="5 20"/>
<dbReference type="InterPro" id="IPR006311">
    <property type="entry name" value="TAT_signal"/>
</dbReference>
<feature type="domain" description="Rieske" evidence="22">
    <location>
        <begin position="101"/>
        <end position="181"/>
    </location>
</feature>
<evidence type="ECO:0000256" key="1">
    <source>
        <dbReference type="ARBA" id="ARBA00002444"/>
    </source>
</evidence>
<evidence type="ECO:0000256" key="9">
    <source>
        <dbReference type="ARBA" id="ARBA00022692"/>
    </source>
</evidence>
<evidence type="ECO:0000256" key="10">
    <source>
        <dbReference type="ARBA" id="ARBA00022714"/>
    </source>
</evidence>
<dbReference type="SUPFAM" id="SSF50022">
    <property type="entry name" value="ISP domain"/>
    <property type="match status" value="1"/>
</dbReference>
<comment type="function">
    <text evidence="1">Component of the ubiquinol-cytochrome c reductase complex (complex III or cytochrome b-c1 complex), which is a respiratory chain that generates an electrochemical potential coupled to ATP synthesis.</text>
</comment>
<keyword evidence="8" id="KW-1003">Cell membrane</keyword>
<evidence type="ECO:0000256" key="14">
    <source>
        <dbReference type="ARBA" id="ARBA00022989"/>
    </source>
</evidence>
<dbReference type="InterPro" id="IPR005805">
    <property type="entry name" value="Rieske_Fe-S_prot_C"/>
</dbReference>
<dbReference type="GO" id="GO:0046872">
    <property type="term" value="F:metal ion binding"/>
    <property type="evidence" value="ECO:0007669"/>
    <property type="project" value="UniProtKB-KW"/>
</dbReference>
<evidence type="ECO:0000256" key="17">
    <source>
        <dbReference type="ARBA" id="ARBA00023136"/>
    </source>
</evidence>
<evidence type="ECO:0000256" key="2">
    <source>
        <dbReference type="ARBA" id="ARBA00004162"/>
    </source>
</evidence>
<evidence type="ECO:0000256" key="11">
    <source>
        <dbReference type="ARBA" id="ARBA00022723"/>
    </source>
</evidence>
<dbReference type="EMBL" id="CP097966">
    <property type="protein sequence ID" value="URQ63707.1"/>
    <property type="molecule type" value="Genomic_DNA"/>
</dbReference>
<dbReference type="Gene3D" id="2.102.10.10">
    <property type="entry name" value="Rieske [2Fe-2S] iron-sulphur domain"/>
    <property type="match status" value="1"/>
</dbReference>
<keyword evidence="7 20" id="KW-0813">Transport</keyword>
<comment type="subcellular location">
    <subcellularLocation>
        <location evidence="2">Cell membrane</location>
        <topology evidence="2">Single-pass membrane protein</topology>
    </subcellularLocation>
</comment>
<evidence type="ECO:0000313" key="24">
    <source>
        <dbReference type="Proteomes" id="UP001056381"/>
    </source>
</evidence>
<organism evidence="23 24">
    <name type="scientific">SAR86 cluster bacterium</name>
    <dbReference type="NCBI Taxonomy" id="2030880"/>
    <lineage>
        <taxon>Bacteria</taxon>
        <taxon>Pseudomonadati</taxon>
        <taxon>Pseudomonadota</taxon>
        <taxon>Gammaproteobacteria</taxon>
        <taxon>SAR86 cluster</taxon>
    </lineage>
</organism>
<dbReference type="PANTHER" id="PTHR10134">
    <property type="entry name" value="CYTOCHROME B-C1 COMPLEX SUBUNIT RIESKE, MITOCHONDRIAL"/>
    <property type="match status" value="1"/>
</dbReference>
<dbReference type="InterPro" id="IPR006317">
    <property type="entry name" value="Ubiquinol_cyt_c_Rdtase_Fe-S-su"/>
</dbReference>
<comment type="catalytic activity">
    <reaction evidence="19 20">
        <text>a quinol + 2 Fe(III)-[cytochrome c](out) = a quinone + 2 Fe(II)-[cytochrome c](out) + 2 H(+)(out)</text>
        <dbReference type="Rhea" id="RHEA:11484"/>
        <dbReference type="Rhea" id="RHEA-COMP:10350"/>
        <dbReference type="Rhea" id="RHEA-COMP:14399"/>
        <dbReference type="ChEBI" id="CHEBI:15378"/>
        <dbReference type="ChEBI" id="CHEBI:24646"/>
        <dbReference type="ChEBI" id="CHEBI:29033"/>
        <dbReference type="ChEBI" id="CHEBI:29034"/>
        <dbReference type="ChEBI" id="CHEBI:132124"/>
        <dbReference type="EC" id="7.1.1.8"/>
    </reaction>
</comment>
<evidence type="ECO:0000256" key="21">
    <source>
        <dbReference type="RuleBase" id="RU004497"/>
    </source>
</evidence>
<evidence type="ECO:0000256" key="6">
    <source>
        <dbReference type="ARBA" id="ARBA00019816"/>
    </source>
</evidence>
<evidence type="ECO:0000256" key="16">
    <source>
        <dbReference type="ARBA" id="ARBA00023014"/>
    </source>
</evidence>
<feature type="transmembrane region" description="Helical" evidence="20">
    <location>
        <begin position="12"/>
        <end position="34"/>
    </location>
</feature>
<keyword evidence="24" id="KW-1185">Reference proteome</keyword>
<dbReference type="InterPro" id="IPR017941">
    <property type="entry name" value="Rieske_2Fe-2S"/>
</dbReference>
<accession>A0A9Q8X2Y3</accession>
<evidence type="ECO:0000256" key="12">
    <source>
        <dbReference type="ARBA" id="ARBA00022967"/>
    </source>
</evidence>
<evidence type="ECO:0000256" key="18">
    <source>
        <dbReference type="ARBA" id="ARBA00023157"/>
    </source>
</evidence>
<keyword evidence="10" id="KW-0001">2Fe-2S</keyword>
<keyword evidence="16" id="KW-0411">Iron-sulfur</keyword>
<name>A0A9Q8X2Y3_9GAMM</name>
<keyword evidence="17 20" id="KW-0472">Membrane</keyword>
<keyword evidence="13 20" id="KW-0249">Electron transport</keyword>
<dbReference type="InterPro" id="IPR036922">
    <property type="entry name" value="Rieske_2Fe-2S_sf"/>
</dbReference>
<evidence type="ECO:0000256" key="15">
    <source>
        <dbReference type="ARBA" id="ARBA00023004"/>
    </source>
</evidence>
<dbReference type="Pfam" id="PF10399">
    <property type="entry name" value="UCR_Fe-S_N"/>
    <property type="match status" value="1"/>
</dbReference>
<evidence type="ECO:0000256" key="4">
    <source>
        <dbReference type="ARBA" id="ARBA00011649"/>
    </source>
</evidence>
<evidence type="ECO:0000256" key="13">
    <source>
        <dbReference type="ARBA" id="ARBA00022982"/>
    </source>
</evidence>
<dbReference type="CDD" id="cd03470">
    <property type="entry name" value="Rieske_cytochrome_bc1"/>
    <property type="match status" value="1"/>
</dbReference>
<dbReference type="NCBIfam" id="TIGR01416">
    <property type="entry name" value="Rieske_proteo"/>
    <property type="match status" value="1"/>
</dbReference>
<dbReference type="PROSITE" id="PS51296">
    <property type="entry name" value="RIESKE"/>
    <property type="match status" value="1"/>
</dbReference>
<keyword evidence="12" id="KW-1278">Translocase</keyword>
<protein>
    <recommendedName>
        <fullName evidence="6 20">Ubiquinol-cytochrome c reductase iron-sulfur subunit</fullName>
        <ecNumber evidence="5 20">7.1.1.8</ecNumber>
    </recommendedName>
</protein>
<dbReference type="GO" id="GO:0005886">
    <property type="term" value="C:plasma membrane"/>
    <property type="evidence" value="ECO:0007669"/>
    <property type="project" value="UniProtKB-SubCell"/>
</dbReference>
<evidence type="ECO:0000256" key="5">
    <source>
        <dbReference type="ARBA" id="ARBA00012951"/>
    </source>
</evidence>
<keyword evidence="11" id="KW-0479">Metal-binding</keyword>
<dbReference type="InterPro" id="IPR014349">
    <property type="entry name" value="Rieske_Fe-S_prot"/>
</dbReference>
<proteinExistence type="inferred from homology"/>
<gene>
    <name evidence="23" type="primary">petA</name>
    <name evidence="23" type="ORF">M9B40_01540</name>
</gene>
<reference evidence="23" key="1">
    <citation type="submission" date="2022-05" db="EMBL/GenBank/DDBJ databases">
        <title>Single-amplified genomics reveal most streamlined microbe among free-living bacteria.</title>
        <authorList>
            <person name="Roda-Garcia J."/>
            <person name="Haro-Moreno J.M."/>
            <person name="Rodriguez-Valera F."/>
            <person name="Almagro-Moreno S."/>
            <person name="Lopez-Perez M."/>
        </authorList>
    </citation>
    <scope>NUCLEOTIDE SEQUENCE</scope>
    <source>
        <strain evidence="23">TMED112-D2-2</strain>
    </source>
</reference>
<dbReference type="InterPro" id="IPR019470">
    <property type="entry name" value="Ubiq_cytC_Rdtase_Fe-S_su_TAT"/>
</dbReference>
<evidence type="ECO:0000256" key="19">
    <source>
        <dbReference type="ARBA" id="ARBA00029351"/>
    </source>
</evidence>
<dbReference type="Pfam" id="PF00355">
    <property type="entry name" value="Rieske"/>
    <property type="match status" value="1"/>
</dbReference>
<keyword evidence="9 20" id="KW-0812">Transmembrane</keyword>
<sequence length="184" mass="20115">MPKEKVNTTRRKALQITSSVVGAVTVAGFAVPFLSAWQPSERAKALGASVKYDLSKLQPGAMAVVEWRRTPIFIVHQTSEAIKNLPSLDDKVANPALEEGVSRSTNEKFSVVKGVCTHLSCAPKYHPEIEPKAWDEDWKGGFFCPCHGSKFDLAGRVYKNVPAPTNLEVPPHTFEGDTLIIGEV</sequence>
<comment type="miscellaneous">
    <text evidence="20">The Rieske protein is a high potential 2Fe-2S protein.</text>
</comment>
<keyword evidence="15" id="KW-0408">Iron</keyword>
<keyword evidence="18" id="KW-1015">Disulfide bond</keyword>
<dbReference type="GO" id="GO:0051537">
    <property type="term" value="F:2 iron, 2 sulfur cluster binding"/>
    <property type="evidence" value="ECO:0007669"/>
    <property type="project" value="UniProtKB-KW"/>
</dbReference>
<dbReference type="PRINTS" id="PR00162">
    <property type="entry name" value="RIESKE"/>
</dbReference>
<evidence type="ECO:0000313" key="23">
    <source>
        <dbReference type="EMBL" id="URQ63707.1"/>
    </source>
</evidence>
<evidence type="ECO:0000256" key="8">
    <source>
        <dbReference type="ARBA" id="ARBA00022475"/>
    </source>
</evidence>
<comment type="similarity">
    <text evidence="3">Belongs to the Rieske iron-sulfur protein family.</text>
</comment>
<dbReference type="Gene3D" id="1.20.5.510">
    <property type="entry name" value="Single helix bin"/>
    <property type="match status" value="1"/>
</dbReference>